<dbReference type="PANTHER" id="PTHR39550">
    <property type="entry name" value="SLL0658 PROTEIN"/>
    <property type="match status" value="1"/>
</dbReference>
<proteinExistence type="predicted"/>
<reference evidence="1 2" key="4">
    <citation type="journal article" date="2020" name="Sci. Rep.">
        <title>beta-carboline chemical signals induce reveromycin production through a LuxR family regulator in Streptomyces sp. SN-593.</title>
        <authorList>
            <person name="Panthee S."/>
            <person name="Kito N."/>
            <person name="Hayashi T."/>
            <person name="Shimizu T."/>
            <person name="Ishikawa J."/>
            <person name="Hamamoto H."/>
            <person name="Osada H."/>
            <person name="Takahashi S."/>
        </authorList>
    </citation>
    <scope>NUCLEOTIDE SEQUENCE [LARGE SCALE GENOMIC DNA]</scope>
    <source>
        <strain evidence="1 2">SN-593</strain>
    </source>
</reference>
<reference evidence="1 2" key="2">
    <citation type="journal article" date="2011" name="J. Antibiot.">
        <title>Furaquinocins I and J: novel polyketide isoprenoid hybrid compounds from Streptomyces reveromyceticus SN-593.</title>
        <authorList>
            <person name="Panthee S."/>
            <person name="Takahashi S."/>
            <person name="Takagi H."/>
            <person name="Nogawa T."/>
            <person name="Oowada E."/>
            <person name="Uramoto M."/>
            <person name="Osada H."/>
        </authorList>
    </citation>
    <scope>NUCLEOTIDE SEQUENCE [LARGE SCALE GENOMIC DNA]</scope>
    <source>
        <strain evidence="1 2">SN-593</strain>
    </source>
</reference>
<evidence type="ECO:0000313" key="1">
    <source>
        <dbReference type="EMBL" id="BBA99662.1"/>
    </source>
</evidence>
<dbReference type="AlphaFoldDB" id="A0A7U3UVJ9"/>
<reference evidence="1 2" key="3">
    <citation type="journal article" date="2011" name="Nat. Chem. Biol.">
        <title>Reveromycin A biosynthesis uses RevG and RevJ for stereospecific spiroacetal formation.</title>
        <authorList>
            <person name="Takahashi S."/>
            <person name="Toyoda A."/>
            <person name="Sekiyama Y."/>
            <person name="Takagi H."/>
            <person name="Nogawa T."/>
            <person name="Uramoto M."/>
            <person name="Suzuki R."/>
            <person name="Koshino H."/>
            <person name="Kumano T."/>
            <person name="Panthee S."/>
            <person name="Dairi T."/>
            <person name="Ishikawa J."/>
            <person name="Ikeda H."/>
            <person name="Sakaki Y."/>
            <person name="Osada H."/>
        </authorList>
    </citation>
    <scope>NUCLEOTIDE SEQUENCE [LARGE SCALE GENOMIC DNA]</scope>
    <source>
        <strain evidence="1 2">SN-593</strain>
    </source>
</reference>
<reference evidence="1 2" key="1">
    <citation type="journal article" date="2010" name="J. Bacteriol.">
        <title>Biochemical characterization of a novel indole prenyltransferase from Streptomyces sp. SN-593.</title>
        <authorList>
            <person name="Takahashi S."/>
            <person name="Takagi H."/>
            <person name="Toyoda A."/>
            <person name="Uramoto M."/>
            <person name="Nogawa T."/>
            <person name="Ueki M."/>
            <person name="Sakaki Y."/>
            <person name="Osada H."/>
        </authorList>
    </citation>
    <scope>NUCLEOTIDE SEQUENCE [LARGE SCALE GENOMIC DNA]</scope>
    <source>
        <strain evidence="1 2">SN-593</strain>
    </source>
</reference>
<protein>
    <recommendedName>
        <fullName evidence="3">Nucleic acid-binding protein</fullName>
    </recommendedName>
</protein>
<dbReference type="InterPro" id="IPR021799">
    <property type="entry name" value="PIN-like_prokaryotic"/>
</dbReference>
<organism evidence="1 2">
    <name type="scientific">Actinacidiphila reveromycinica</name>
    <dbReference type="NCBI Taxonomy" id="659352"/>
    <lineage>
        <taxon>Bacteria</taxon>
        <taxon>Bacillati</taxon>
        <taxon>Actinomycetota</taxon>
        <taxon>Actinomycetes</taxon>
        <taxon>Kitasatosporales</taxon>
        <taxon>Streptomycetaceae</taxon>
        <taxon>Actinacidiphila</taxon>
    </lineage>
</organism>
<dbReference type="EMBL" id="AP018365">
    <property type="protein sequence ID" value="BBA99662.1"/>
    <property type="molecule type" value="Genomic_DNA"/>
</dbReference>
<dbReference type="KEGG" id="arev:RVR_6379"/>
<dbReference type="RefSeq" id="WP_202235644.1">
    <property type="nucleotide sequence ID" value="NZ_AP018365.1"/>
</dbReference>
<gene>
    <name evidence="1" type="ORF">RVR_6379</name>
</gene>
<dbReference type="PANTHER" id="PTHR39550:SF1">
    <property type="entry name" value="SLL0658 PROTEIN"/>
    <property type="match status" value="1"/>
</dbReference>
<name>A0A7U3UVJ9_9ACTN</name>
<keyword evidence="2" id="KW-1185">Reference proteome</keyword>
<accession>A0A7U3UVJ9</accession>
<evidence type="ECO:0008006" key="3">
    <source>
        <dbReference type="Google" id="ProtNLM"/>
    </source>
</evidence>
<evidence type="ECO:0000313" key="2">
    <source>
        <dbReference type="Proteomes" id="UP000595703"/>
    </source>
</evidence>
<dbReference type="Pfam" id="PF11848">
    <property type="entry name" value="DUF3368"/>
    <property type="match status" value="1"/>
</dbReference>
<sequence length="185" mass="20179">MSAQSSLTVSTGPVLVWDASPLLHAIKADKTDVLHDFARTWSGGLRHNVTTQTVRHEITRHGLKLDGLDWLDVVHLDDLDELNQLVVWMDRVSGQKSNQGEATVLAWADVHGAVAVIDDGDARRIGRRYGIGVCGSLRIVAEAVGEGRTTEYVATTFVDALIGTGMRYPCQPGQLIPWAKQNSLI</sequence>
<dbReference type="Proteomes" id="UP000595703">
    <property type="component" value="Chromosome"/>
</dbReference>